<keyword evidence="6" id="KW-0472">Membrane</keyword>
<dbReference type="STRING" id="395961.Cyan7425_5156"/>
<keyword evidence="4" id="KW-1133">Transmembrane helix</keyword>
<evidence type="ECO:0000259" key="8">
    <source>
        <dbReference type="Pfam" id="PF01926"/>
    </source>
</evidence>
<evidence type="ECO:0000256" key="6">
    <source>
        <dbReference type="ARBA" id="ARBA00023136"/>
    </source>
</evidence>
<dbReference type="GO" id="GO:0002098">
    <property type="term" value="P:tRNA wobble uridine modification"/>
    <property type="evidence" value="ECO:0007669"/>
    <property type="project" value="TreeGrafter"/>
</dbReference>
<keyword evidence="7" id="KW-0175">Coiled coil</keyword>
<organism evidence="9">
    <name type="scientific">Cyanothece sp. (strain PCC 7425 / ATCC 29141)</name>
    <dbReference type="NCBI Taxonomy" id="395961"/>
    <lineage>
        <taxon>Bacteria</taxon>
        <taxon>Bacillati</taxon>
        <taxon>Cyanobacteriota</taxon>
        <taxon>Cyanophyceae</taxon>
        <taxon>Gomontiellales</taxon>
        <taxon>Cyanothecaceae</taxon>
        <taxon>Cyanothece</taxon>
    </lineage>
</organism>
<dbReference type="InterPro" id="IPR021147">
    <property type="entry name" value="DUF697"/>
</dbReference>
<keyword evidence="5" id="KW-0342">GTP-binding</keyword>
<name>B8HQ52_CYAP4</name>
<dbReference type="GO" id="GO:0005525">
    <property type="term" value="F:GTP binding"/>
    <property type="evidence" value="ECO:0007669"/>
    <property type="project" value="UniProtKB-KW"/>
</dbReference>
<dbReference type="InterPro" id="IPR005225">
    <property type="entry name" value="Small_GTP-bd"/>
</dbReference>
<evidence type="ECO:0000256" key="2">
    <source>
        <dbReference type="ARBA" id="ARBA00022692"/>
    </source>
</evidence>
<evidence type="ECO:0000256" key="3">
    <source>
        <dbReference type="ARBA" id="ARBA00022741"/>
    </source>
</evidence>
<evidence type="ECO:0000256" key="7">
    <source>
        <dbReference type="SAM" id="Coils"/>
    </source>
</evidence>
<dbReference type="eggNOG" id="COG1100">
    <property type="taxonomic scope" value="Bacteria"/>
</dbReference>
<dbReference type="SUPFAM" id="SSF52540">
    <property type="entry name" value="P-loop containing nucleoside triphosphate hydrolases"/>
    <property type="match status" value="1"/>
</dbReference>
<dbReference type="EMBL" id="CP001344">
    <property type="protein sequence ID" value="ACL47449.1"/>
    <property type="molecule type" value="Genomic_DNA"/>
</dbReference>
<dbReference type="PANTHER" id="PTHR42714:SF6">
    <property type="entry name" value="TRANSLATION INITIATION FACTOR IF-2"/>
    <property type="match status" value="1"/>
</dbReference>
<evidence type="ECO:0000256" key="1">
    <source>
        <dbReference type="ARBA" id="ARBA00004141"/>
    </source>
</evidence>
<gene>
    <name evidence="9" type="ordered locus">Cyan7425_5156</name>
</gene>
<dbReference type="GO" id="GO:0016020">
    <property type="term" value="C:membrane"/>
    <property type="evidence" value="ECO:0007669"/>
    <property type="project" value="UniProtKB-SubCell"/>
</dbReference>
<dbReference type="GO" id="GO:0030488">
    <property type="term" value="P:tRNA methylation"/>
    <property type="evidence" value="ECO:0007669"/>
    <property type="project" value="TreeGrafter"/>
</dbReference>
<dbReference type="GO" id="GO:0005737">
    <property type="term" value="C:cytoplasm"/>
    <property type="evidence" value="ECO:0007669"/>
    <property type="project" value="TreeGrafter"/>
</dbReference>
<sequence length="566" mass="61689">MGAALQRQDQHAKVELAIPVPVVPTPAMPQPRTGFNLDDSDLNGYELHGSELHGSESAAAAHWQDWDDADLHSLDLSDAALETTPPFTASLGLENELEEVIQEFEAMQAELNYAQAQRSVQTLVDRLDLTPQEQQGLERELNDLEQMRQKLEHQVVHIAVFGMVGRGKSSLLNALLGRDIFVTGPIHGVTRNSDRALWAGIDPLTGKQQSGLRISLQGVGQSRIELIDTPGIDEVDGEKREQLARQVAKQADLILFVISGDMTKVEHRALTELRQASKPILLVFNKIDQYPETDRQAIYAKIRDERVRELLSPDEIVMAAASPLVAKPVRREDGSVGAKLVAAQPQVEALKLKILEILHREGKALVALNTLLYANDLNEQLVQRKMQIREHSANQIIWKGVMAKALAIALNPITVVDIVSSLAIDVTMILTLSRLYGIEMTHQGAVNLLQKIALAMGGISASELVANLGLSSLKSLLSLAAPVSGGVSLIPYLSVALTQAGVAGISSYGIGQVTKQYLANGASWGPDGPKTVVQQILSSLDQSYILDRIKDELQDRLRGRASMRLS</sequence>
<keyword evidence="2" id="KW-0812">Transmembrane</keyword>
<dbReference type="Gene3D" id="3.40.50.300">
    <property type="entry name" value="P-loop containing nucleotide triphosphate hydrolases"/>
    <property type="match status" value="1"/>
</dbReference>
<dbReference type="NCBIfam" id="TIGR00231">
    <property type="entry name" value="small_GTP"/>
    <property type="match status" value="1"/>
</dbReference>
<feature type="coiled-coil region" evidence="7">
    <location>
        <begin position="90"/>
        <end position="154"/>
    </location>
</feature>
<dbReference type="PANTHER" id="PTHR42714">
    <property type="entry name" value="TRNA MODIFICATION GTPASE GTPBP3"/>
    <property type="match status" value="1"/>
</dbReference>
<comment type="subcellular location">
    <subcellularLocation>
        <location evidence="1">Membrane</location>
        <topology evidence="1">Multi-pass membrane protein</topology>
    </subcellularLocation>
</comment>
<dbReference type="KEGG" id="cyn:Cyan7425_5156"/>
<proteinExistence type="predicted"/>
<dbReference type="InterPro" id="IPR006073">
    <property type="entry name" value="GTP-bd"/>
</dbReference>
<dbReference type="InterPro" id="IPR027417">
    <property type="entry name" value="P-loop_NTPase"/>
</dbReference>
<dbReference type="AlphaFoldDB" id="B8HQ52"/>
<dbReference type="HOGENOM" id="CLU_035027_0_0_3"/>
<accession>B8HQ52</accession>
<dbReference type="Pfam" id="PF05128">
    <property type="entry name" value="DUF697"/>
    <property type="match status" value="1"/>
</dbReference>
<dbReference type="CDD" id="cd00880">
    <property type="entry name" value="Era_like"/>
    <property type="match status" value="1"/>
</dbReference>
<evidence type="ECO:0000313" key="9">
    <source>
        <dbReference type="EMBL" id="ACL47449.1"/>
    </source>
</evidence>
<protein>
    <submittedName>
        <fullName evidence="9">Small GTP-binding protein</fullName>
    </submittedName>
</protein>
<feature type="domain" description="G" evidence="8">
    <location>
        <begin position="157"/>
        <end position="286"/>
    </location>
</feature>
<evidence type="ECO:0000256" key="5">
    <source>
        <dbReference type="ARBA" id="ARBA00023134"/>
    </source>
</evidence>
<dbReference type="Pfam" id="PF01926">
    <property type="entry name" value="MMR_HSR1"/>
    <property type="match status" value="1"/>
</dbReference>
<evidence type="ECO:0000256" key="4">
    <source>
        <dbReference type="ARBA" id="ARBA00022989"/>
    </source>
</evidence>
<reference evidence="9" key="1">
    <citation type="submission" date="2009-01" db="EMBL/GenBank/DDBJ databases">
        <title>Complete sequence of chromosome Cyanothece sp. PCC 7425.</title>
        <authorList>
            <consortium name="US DOE Joint Genome Institute"/>
            <person name="Lucas S."/>
            <person name="Copeland A."/>
            <person name="Lapidus A."/>
            <person name="Glavina del Rio T."/>
            <person name="Dalin E."/>
            <person name="Tice H."/>
            <person name="Bruce D."/>
            <person name="Goodwin L."/>
            <person name="Pitluck S."/>
            <person name="Sims D."/>
            <person name="Meineke L."/>
            <person name="Brettin T."/>
            <person name="Detter J.C."/>
            <person name="Han C."/>
            <person name="Larimer F."/>
            <person name="Land M."/>
            <person name="Hauser L."/>
            <person name="Kyrpides N."/>
            <person name="Ovchinnikova G."/>
            <person name="Liberton M."/>
            <person name="Stoeckel J."/>
            <person name="Banerjee A."/>
            <person name="Singh A."/>
            <person name="Page L."/>
            <person name="Sato H."/>
            <person name="Zhao L."/>
            <person name="Sherman L."/>
            <person name="Pakrasi H."/>
            <person name="Richardson P."/>
        </authorList>
    </citation>
    <scope>NUCLEOTIDE SEQUENCE</scope>
    <source>
        <strain evidence="9">PCC 7425</strain>
    </source>
</reference>
<keyword evidence="3" id="KW-0547">Nucleotide-binding</keyword>